<name>A0ABU2SUF8_9ACTN</name>
<organism evidence="3 4">
    <name type="scientific">Streptomyces hesseae</name>
    <dbReference type="NCBI Taxonomy" id="3075519"/>
    <lineage>
        <taxon>Bacteria</taxon>
        <taxon>Bacillati</taxon>
        <taxon>Actinomycetota</taxon>
        <taxon>Actinomycetes</taxon>
        <taxon>Kitasatosporales</taxon>
        <taxon>Streptomycetaceae</taxon>
        <taxon>Streptomyces</taxon>
    </lineage>
</organism>
<protein>
    <recommendedName>
        <fullName evidence="5">Lipoprotein</fullName>
    </recommendedName>
</protein>
<comment type="caution">
    <text evidence="3">The sequence shown here is derived from an EMBL/GenBank/DDBJ whole genome shotgun (WGS) entry which is preliminary data.</text>
</comment>
<evidence type="ECO:0000313" key="4">
    <source>
        <dbReference type="Proteomes" id="UP001180531"/>
    </source>
</evidence>
<evidence type="ECO:0000256" key="2">
    <source>
        <dbReference type="SAM" id="Phobius"/>
    </source>
</evidence>
<accession>A0ABU2SUF8</accession>
<sequence length="204" mass="21743">MRDHSEDPREPGSASHPGGDERPEAPGQPGPATPAVWTGRATNRVQWLLAAVGAACVALGVDLAVDSAWTSGLAPLVMAVVGCVAAGLLMLYGTIAFVHVAVRVDKDTLEIRCGHIGVPRTRIPLTHVVGADFDPRVTPRQWGGWGYRWRPEKGTGVVVRRGEGFVVRLGDGRMYTVTVDDAEAAVRVIRDRLRMLGGGRSAHA</sequence>
<evidence type="ECO:0000256" key="1">
    <source>
        <dbReference type="SAM" id="MobiDB-lite"/>
    </source>
</evidence>
<feature type="transmembrane region" description="Helical" evidence="2">
    <location>
        <begin position="77"/>
        <end position="102"/>
    </location>
</feature>
<feature type="transmembrane region" description="Helical" evidence="2">
    <location>
        <begin position="47"/>
        <end position="65"/>
    </location>
</feature>
<keyword evidence="2" id="KW-1133">Transmembrane helix</keyword>
<gene>
    <name evidence="3" type="ORF">RM609_26685</name>
</gene>
<feature type="region of interest" description="Disordered" evidence="1">
    <location>
        <begin position="1"/>
        <end position="36"/>
    </location>
</feature>
<keyword evidence="4" id="KW-1185">Reference proteome</keyword>
<dbReference type="Proteomes" id="UP001180531">
    <property type="component" value="Unassembled WGS sequence"/>
</dbReference>
<keyword evidence="2" id="KW-0812">Transmembrane</keyword>
<evidence type="ECO:0000313" key="3">
    <source>
        <dbReference type="EMBL" id="MDT0452649.1"/>
    </source>
</evidence>
<keyword evidence="2" id="KW-0472">Membrane</keyword>
<reference evidence="3" key="1">
    <citation type="submission" date="2024-05" db="EMBL/GenBank/DDBJ databases">
        <title>30 novel species of actinomycetes from the DSMZ collection.</title>
        <authorList>
            <person name="Nouioui I."/>
        </authorList>
    </citation>
    <scope>NUCLEOTIDE SEQUENCE</scope>
    <source>
        <strain evidence="3">DSM 40473</strain>
    </source>
</reference>
<dbReference type="EMBL" id="JAVRFI010000022">
    <property type="protein sequence ID" value="MDT0452649.1"/>
    <property type="molecule type" value="Genomic_DNA"/>
</dbReference>
<evidence type="ECO:0008006" key="5">
    <source>
        <dbReference type="Google" id="ProtNLM"/>
    </source>
</evidence>
<dbReference type="RefSeq" id="WP_311614125.1">
    <property type="nucleotide sequence ID" value="NZ_JAVRFI010000022.1"/>
</dbReference>
<proteinExistence type="predicted"/>
<feature type="compositionally biased region" description="Basic and acidic residues" evidence="1">
    <location>
        <begin position="1"/>
        <end position="10"/>
    </location>
</feature>